<protein>
    <recommendedName>
        <fullName evidence="3">Transmembrane protein</fullName>
    </recommendedName>
</protein>
<evidence type="ECO:0000313" key="2">
    <source>
        <dbReference type="Proteomes" id="UP000031937"/>
    </source>
</evidence>
<evidence type="ECO:0000313" key="1">
    <source>
        <dbReference type="EMBL" id="KIO43485.1"/>
    </source>
</evidence>
<proteinExistence type="predicted"/>
<accession>A0AB34R104</accession>
<evidence type="ECO:0008006" key="3">
    <source>
        <dbReference type="Google" id="ProtNLM"/>
    </source>
</evidence>
<reference evidence="1 2" key="1">
    <citation type="submission" date="2014-07" db="EMBL/GenBank/DDBJ databases">
        <title>Porphyromonadaceae bacterium OUH 334697 = ATCC BAA-2682 = DSM 28341 draft genome.</title>
        <authorList>
            <person name="Sydenham T.V."/>
            <person name="Hasman H."/>
            <person name="Justesen U.S."/>
        </authorList>
    </citation>
    <scope>NUCLEOTIDE SEQUENCE [LARGE SCALE GENOMIC DNA]</scope>
    <source>
        <strain evidence="1 2">OUH 334697</strain>
    </source>
</reference>
<dbReference type="AlphaFoldDB" id="A0AB34R104"/>
<name>A0AB34R104_9PORP</name>
<comment type="caution">
    <text evidence="1">The sequence shown here is derived from an EMBL/GenBank/DDBJ whole genome shotgun (WGS) entry which is preliminary data.</text>
</comment>
<dbReference type="Proteomes" id="UP000031937">
    <property type="component" value="Unassembled WGS sequence"/>
</dbReference>
<gene>
    <name evidence="1" type="ORF">IE90_10145</name>
</gene>
<dbReference type="EMBL" id="JPIT01000031">
    <property type="protein sequence ID" value="KIO43485.1"/>
    <property type="molecule type" value="Genomic_DNA"/>
</dbReference>
<organism evidence="1 2">
    <name type="scientific">Sanguibacteroides justesenii</name>
    <dbReference type="NCBI Taxonomy" id="1547597"/>
    <lineage>
        <taxon>Bacteria</taxon>
        <taxon>Pseudomonadati</taxon>
        <taxon>Bacteroidota</taxon>
        <taxon>Bacteroidia</taxon>
        <taxon>Bacteroidales</taxon>
        <taxon>Porphyromonadaceae</taxon>
        <taxon>Sanguibacteroides</taxon>
    </lineage>
</organism>
<sequence length="73" mass="8969">MNKDKQIYIFNMNLIQYCFNIDTTDNNIKYSYSQLHINMLFFVALFILQKRNIVLFLRPLIELYQKHVKQNYS</sequence>